<evidence type="ECO:0000313" key="12">
    <source>
        <dbReference type="Proteomes" id="UP000284416"/>
    </source>
</evidence>
<evidence type="ECO:0000256" key="6">
    <source>
        <dbReference type="ARBA" id="ARBA00037589"/>
    </source>
</evidence>
<name>A0A417YU35_9BACI</name>
<proteinExistence type="inferred from homology"/>
<comment type="similarity">
    <text evidence="2 9">Belongs to the uroporphyrinogen-III synthase family.</text>
</comment>
<evidence type="ECO:0000256" key="5">
    <source>
        <dbReference type="ARBA" id="ARBA00023244"/>
    </source>
</evidence>
<keyword evidence="12" id="KW-1185">Reference proteome</keyword>
<dbReference type="Pfam" id="PF02602">
    <property type="entry name" value="HEM4"/>
    <property type="match status" value="1"/>
</dbReference>
<evidence type="ECO:0000256" key="2">
    <source>
        <dbReference type="ARBA" id="ARBA00008133"/>
    </source>
</evidence>
<keyword evidence="4 9" id="KW-0456">Lyase</keyword>
<dbReference type="InterPro" id="IPR036108">
    <property type="entry name" value="4pyrrol_syn_uPrphyn_synt_sf"/>
</dbReference>
<evidence type="ECO:0000256" key="8">
    <source>
        <dbReference type="ARBA" id="ARBA00048617"/>
    </source>
</evidence>
<dbReference type="SUPFAM" id="SSF69618">
    <property type="entry name" value="HemD-like"/>
    <property type="match status" value="1"/>
</dbReference>
<comment type="function">
    <text evidence="6 9">Catalyzes cyclization of the linear tetrapyrrole, hydroxymethylbilane, to the macrocyclic uroporphyrinogen III.</text>
</comment>
<gene>
    <name evidence="11" type="ORF">D1B31_10700</name>
</gene>
<dbReference type="GO" id="GO:0004852">
    <property type="term" value="F:uroporphyrinogen-III synthase activity"/>
    <property type="evidence" value="ECO:0007669"/>
    <property type="project" value="UniProtKB-UniRule"/>
</dbReference>
<dbReference type="GO" id="GO:0006782">
    <property type="term" value="P:protoporphyrinogen IX biosynthetic process"/>
    <property type="evidence" value="ECO:0007669"/>
    <property type="project" value="UniProtKB-UniRule"/>
</dbReference>
<dbReference type="RefSeq" id="WP_118920775.1">
    <property type="nucleotide sequence ID" value="NZ_QWEG01000006.1"/>
</dbReference>
<dbReference type="AlphaFoldDB" id="A0A417YU35"/>
<dbReference type="PANTHER" id="PTHR38042:SF1">
    <property type="entry name" value="UROPORPHYRINOGEN-III SYNTHASE, CHLOROPLASTIC"/>
    <property type="match status" value="1"/>
</dbReference>
<evidence type="ECO:0000256" key="7">
    <source>
        <dbReference type="ARBA" id="ARBA00040167"/>
    </source>
</evidence>
<dbReference type="GO" id="GO:0006780">
    <property type="term" value="P:uroporphyrinogen III biosynthetic process"/>
    <property type="evidence" value="ECO:0007669"/>
    <property type="project" value="UniProtKB-UniRule"/>
</dbReference>
<comment type="caution">
    <text evidence="11">The sequence shown here is derived from an EMBL/GenBank/DDBJ whole genome shotgun (WGS) entry which is preliminary data.</text>
</comment>
<organism evidence="11 12">
    <name type="scientific">Neobacillus notoginsengisoli</name>
    <dbReference type="NCBI Taxonomy" id="1578198"/>
    <lineage>
        <taxon>Bacteria</taxon>
        <taxon>Bacillati</taxon>
        <taxon>Bacillota</taxon>
        <taxon>Bacilli</taxon>
        <taxon>Bacillales</taxon>
        <taxon>Bacillaceae</taxon>
        <taxon>Neobacillus</taxon>
    </lineage>
</organism>
<keyword evidence="5 9" id="KW-0627">Porphyrin biosynthesis</keyword>
<dbReference type="UniPathway" id="UPA00251">
    <property type="reaction ID" value="UER00320"/>
</dbReference>
<evidence type="ECO:0000256" key="3">
    <source>
        <dbReference type="ARBA" id="ARBA00013109"/>
    </source>
</evidence>
<evidence type="ECO:0000256" key="1">
    <source>
        <dbReference type="ARBA" id="ARBA00004772"/>
    </source>
</evidence>
<evidence type="ECO:0000256" key="9">
    <source>
        <dbReference type="RuleBase" id="RU366031"/>
    </source>
</evidence>
<protein>
    <recommendedName>
        <fullName evidence="7 9">Uroporphyrinogen-III synthase</fullName>
        <ecNumber evidence="3 9">4.2.1.75</ecNumber>
    </recommendedName>
</protein>
<dbReference type="CDD" id="cd06578">
    <property type="entry name" value="HemD"/>
    <property type="match status" value="1"/>
</dbReference>
<sequence>MNRRLPLSDKKVLVPRGASQAKSFSRLIEKHGGIPVEIPLISFKPVALNDSLFEVIEKLETYDWIVFTSNVTVETFLSFFPEGLPVKLPRIAAIGDRTGHFLKEKGYEAEFIPSKYVAEVFAEEFIAYINKGSRVLIPKGNLAREHISKELKEHGSFVDEIIVYETCMPEESKKKLLGMLEKRELDVLMFTSPSTIGHFVETAGEERLKELADRCVVACIGPVTLKKLQSLGIPVHACPDQYTVEHMVNSTIEYLESIDKKDKL</sequence>
<reference evidence="11 12" key="1">
    <citation type="journal article" date="2017" name="Int. J. Syst. Evol. Microbiol.">
        <title>Bacillus notoginsengisoli sp. nov., a novel bacterium isolated from the rhizosphere of Panax notoginseng.</title>
        <authorList>
            <person name="Zhang M.Y."/>
            <person name="Cheng J."/>
            <person name="Cai Y."/>
            <person name="Zhang T.Y."/>
            <person name="Wu Y.Y."/>
            <person name="Manikprabhu D."/>
            <person name="Li W.J."/>
            <person name="Zhang Y.X."/>
        </authorList>
    </citation>
    <scope>NUCLEOTIDE SEQUENCE [LARGE SCALE GENOMIC DNA]</scope>
    <source>
        <strain evidence="11 12">JCM 30743</strain>
    </source>
</reference>
<feature type="domain" description="Tetrapyrrole biosynthesis uroporphyrinogen III synthase" evidence="10">
    <location>
        <begin position="23"/>
        <end position="248"/>
    </location>
</feature>
<dbReference type="PANTHER" id="PTHR38042">
    <property type="entry name" value="UROPORPHYRINOGEN-III SYNTHASE, CHLOROPLASTIC"/>
    <property type="match status" value="1"/>
</dbReference>
<dbReference type="OrthoDB" id="9815856at2"/>
<evidence type="ECO:0000256" key="4">
    <source>
        <dbReference type="ARBA" id="ARBA00023239"/>
    </source>
</evidence>
<dbReference type="InterPro" id="IPR039793">
    <property type="entry name" value="UROS/Hem4"/>
</dbReference>
<evidence type="ECO:0000259" key="10">
    <source>
        <dbReference type="Pfam" id="PF02602"/>
    </source>
</evidence>
<comment type="pathway">
    <text evidence="1 9">Porphyrin-containing compound metabolism; protoporphyrin-IX biosynthesis; coproporphyrinogen-III from 5-aminolevulinate: step 3/4.</text>
</comment>
<dbReference type="EC" id="4.2.1.75" evidence="3 9"/>
<dbReference type="Gene3D" id="3.40.50.10090">
    <property type="match status" value="2"/>
</dbReference>
<evidence type="ECO:0000313" key="11">
    <source>
        <dbReference type="EMBL" id="RHW40658.1"/>
    </source>
</evidence>
<accession>A0A417YU35</accession>
<comment type="catalytic activity">
    <reaction evidence="8 9">
        <text>hydroxymethylbilane = uroporphyrinogen III + H2O</text>
        <dbReference type="Rhea" id="RHEA:18965"/>
        <dbReference type="ChEBI" id="CHEBI:15377"/>
        <dbReference type="ChEBI" id="CHEBI:57308"/>
        <dbReference type="ChEBI" id="CHEBI:57845"/>
        <dbReference type="EC" id="4.2.1.75"/>
    </reaction>
</comment>
<dbReference type="InterPro" id="IPR003754">
    <property type="entry name" value="4pyrrol_synth_uPrphyn_synth"/>
</dbReference>
<dbReference type="Proteomes" id="UP000284416">
    <property type="component" value="Unassembled WGS sequence"/>
</dbReference>
<dbReference type="EMBL" id="QWEG01000006">
    <property type="protein sequence ID" value="RHW40658.1"/>
    <property type="molecule type" value="Genomic_DNA"/>
</dbReference>